<keyword evidence="2" id="KW-1185">Reference proteome</keyword>
<evidence type="ECO:0000313" key="1">
    <source>
        <dbReference type="EMBL" id="KAI3669107.1"/>
    </source>
</evidence>
<sequence length="344" mass="39767">MRETLPMDKLAKLYIDEVVSRHGIPLSIVSDRDSRFTSRFWEALHQELGTRVNLSTAYHPQTDGQSERTIQTLEDMLRSCVIDFGGSWDAHLPLCRTPVCLLEAGEKQFSGPKIVQETADKVKSIRERLKAAQDRQKSYADKKRRPVEFQVGDRVMLKVSPWKGLIRFGKRRKLSLRFLGSFTILERIGLQAYKLDLPPEMDGIHPTFHVCYLRKCLAEEESVIPLSEIRVEDNRCIEEPESILERVIKKLRHKEVTMVKVQWRHHRGTNVTWEAEEDMRRRYPHLKYCGELSSGLSSPPFLGFGFFLKETTKVRLAVGLVRIEWMARGPRAVFLGDLVVGMFC</sequence>
<reference evidence="2" key="1">
    <citation type="journal article" date="2022" name="Mol. Ecol. Resour.">
        <title>The genomes of chicory, endive, great burdock and yacon provide insights into Asteraceae palaeo-polyploidization history and plant inulin production.</title>
        <authorList>
            <person name="Fan W."/>
            <person name="Wang S."/>
            <person name="Wang H."/>
            <person name="Wang A."/>
            <person name="Jiang F."/>
            <person name="Liu H."/>
            <person name="Zhao H."/>
            <person name="Xu D."/>
            <person name="Zhang Y."/>
        </authorList>
    </citation>
    <scope>NUCLEOTIDE SEQUENCE [LARGE SCALE GENOMIC DNA]</scope>
    <source>
        <strain evidence="2">cv. Niubang</strain>
    </source>
</reference>
<accession>A0ACB8XMD4</accession>
<dbReference type="Proteomes" id="UP001055879">
    <property type="component" value="Linkage Group LG16"/>
</dbReference>
<proteinExistence type="predicted"/>
<organism evidence="1 2">
    <name type="scientific">Arctium lappa</name>
    <name type="common">Greater burdock</name>
    <name type="synonym">Lappa major</name>
    <dbReference type="NCBI Taxonomy" id="4217"/>
    <lineage>
        <taxon>Eukaryota</taxon>
        <taxon>Viridiplantae</taxon>
        <taxon>Streptophyta</taxon>
        <taxon>Embryophyta</taxon>
        <taxon>Tracheophyta</taxon>
        <taxon>Spermatophyta</taxon>
        <taxon>Magnoliopsida</taxon>
        <taxon>eudicotyledons</taxon>
        <taxon>Gunneridae</taxon>
        <taxon>Pentapetalae</taxon>
        <taxon>asterids</taxon>
        <taxon>campanulids</taxon>
        <taxon>Asterales</taxon>
        <taxon>Asteraceae</taxon>
        <taxon>Carduoideae</taxon>
        <taxon>Cardueae</taxon>
        <taxon>Arctiinae</taxon>
        <taxon>Arctium</taxon>
    </lineage>
</organism>
<evidence type="ECO:0000313" key="2">
    <source>
        <dbReference type="Proteomes" id="UP001055879"/>
    </source>
</evidence>
<gene>
    <name evidence="1" type="ORF">L6452_40330</name>
</gene>
<name>A0ACB8XMD4_ARCLA</name>
<comment type="caution">
    <text evidence="1">The sequence shown here is derived from an EMBL/GenBank/DDBJ whole genome shotgun (WGS) entry which is preliminary data.</text>
</comment>
<protein>
    <submittedName>
        <fullName evidence="1">Uncharacterized protein</fullName>
    </submittedName>
</protein>
<reference evidence="1 2" key="2">
    <citation type="journal article" date="2022" name="Mol. Ecol. Resour.">
        <title>The genomes of chicory, endive, great burdock and yacon provide insights into Asteraceae paleo-polyploidization history and plant inulin production.</title>
        <authorList>
            <person name="Fan W."/>
            <person name="Wang S."/>
            <person name="Wang H."/>
            <person name="Wang A."/>
            <person name="Jiang F."/>
            <person name="Liu H."/>
            <person name="Zhao H."/>
            <person name="Xu D."/>
            <person name="Zhang Y."/>
        </authorList>
    </citation>
    <scope>NUCLEOTIDE SEQUENCE [LARGE SCALE GENOMIC DNA]</scope>
    <source>
        <strain evidence="2">cv. Niubang</strain>
    </source>
</reference>
<dbReference type="EMBL" id="CM042062">
    <property type="protein sequence ID" value="KAI3669107.1"/>
    <property type="molecule type" value="Genomic_DNA"/>
</dbReference>